<feature type="chain" id="PRO_5035795900" description="Mammalian ependymin-related protein 1" evidence="1">
    <location>
        <begin position="18"/>
        <end position="189"/>
    </location>
</feature>
<comment type="caution">
    <text evidence="2">The sequence shown here is derived from an EMBL/GenBank/DDBJ whole genome shotgun (WGS) entry which is preliminary data.</text>
</comment>
<dbReference type="InterPro" id="IPR001299">
    <property type="entry name" value="Ependymin"/>
</dbReference>
<dbReference type="PANTHER" id="PTHR10697">
    <property type="entry name" value="MAMMALIAN EPENDYMIN-RELATED PROTEIN 1"/>
    <property type="match status" value="1"/>
</dbReference>
<evidence type="ECO:0008006" key="4">
    <source>
        <dbReference type="Google" id="ProtNLM"/>
    </source>
</evidence>
<reference evidence="2" key="1">
    <citation type="submission" date="2022-03" db="EMBL/GenBank/DDBJ databases">
        <authorList>
            <person name="Martin C."/>
        </authorList>
    </citation>
    <scope>NUCLEOTIDE SEQUENCE</scope>
</reference>
<keyword evidence="3" id="KW-1185">Reference proteome</keyword>
<feature type="signal peptide" evidence="1">
    <location>
        <begin position="1"/>
        <end position="17"/>
    </location>
</feature>
<dbReference type="GO" id="GO:0007160">
    <property type="term" value="P:cell-matrix adhesion"/>
    <property type="evidence" value="ECO:0007669"/>
    <property type="project" value="InterPro"/>
</dbReference>
<keyword evidence="1" id="KW-0732">Signal</keyword>
<evidence type="ECO:0000313" key="2">
    <source>
        <dbReference type="EMBL" id="CAH1792530.1"/>
    </source>
</evidence>
<organism evidence="2 3">
    <name type="scientific">Owenia fusiformis</name>
    <name type="common">Polychaete worm</name>
    <dbReference type="NCBI Taxonomy" id="6347"/>
    <lineage>
        <taxon>Eukaryota</taxon>
        <taxon>Metazoa</taxon>
        <taxon>Spiralia</taxon>
        <taxon>Lophotrochozoa</taxon>
        <taxon>Annelida</taxon>
        <taxon>Polychaeta</taxon>
        <taxon>Sedentaria</taxon>
        <taxon>Canalipalpata</taxon>
        <taxon>Sabellida</taxon>
        <taxon>Oweniida</taxon>
        <taxon>Oweniidae</taxon>
        <taxon>Owenia</taxon>
    </lineage>
</organism>
<dbReference type="PANTHER" id="PTHR10697:SF1">
    <property type="entry name" value="MAMMALIAN EPENDYMIN-RELATED PROTEIN 1"/>
    <property type="match status" value="1"/>
</dbReference>
<dbReference type="GO" id="GO:0005509">
    <property type="term" value="F:calcium ion binding"/>
    <property type="evidence" value="ECO:0007669"/>
    <property type="project" value="InterPro"/>
</dbReference>
<dbReference type="OrthoDB" id="6084362at2759"/>
<gene>
    <name evidence="2" type="ORF">OFUS_LOCUS17488</name>
</gene>
<evidence type="ECO:0000313" key="3">
    <source>
        <dbReference type="Proteomes" id="UP000749559"/>
    </source>
</evidence>
<sequence>MKIFLFLGLIAAVYSQAARRCETPKQWEAVIIRHDHTDDFSSRAKLSYDAFGERSRETETVYMNGKEAFYDILRLHKERVEFVVDIRTKKCERRELTYPFRPFEIPENARSYGEAYIGGSLLGSGVLINQWEANMPNDAKWTGQWAIDGCIPVYDHYWHNYVNYTSYHFYDVTLGISDPNVFIPPSTCK</sequence>
<dbReference type="Proteomes" id="UP000749559">
    <property type="component" value="Unassembled WGS sequence"/>
</dbReference>
<dbReference type="Pfam" id="PF00811">
    <property type="entry name" value="Ependymin"/>
    <property type="match status" value="1"/>
</dbReference>
<proteinExistence type="predicted"/>
<dbReference type="PRINTS" id="PR00317">
    <property type="entry name" value="EPENDYMIN"/>
</dbReference>
<accession>A0A8S4PF18</accession>
<dbReference type="GO" id="GO:0005764">
    <property type="term" value="C:lysosome"/>
    <property type="evidence" value="ECO:0007669"/>
    <property type="project" value="TreeGrafter"/>
</dbReference>
<name>A0A8S4PF18_OWEFU</name>
<evidence type="ECO:0000256" key="1">
    <source>
        <dbReference type="SAM" id="SignalP"/>
    </source>
</evidence>
<dbReference type="EMBL" id="CAIIXF020000008">
    <property type="protein sequence ID" value="CAH1792530.1"/>
    <property type="molecule type" value="Genomic_DNA"/>
</dbReference>
<dbReference type="AlphaFoldDB" id="A0A8S4PF18"/>
<protein>
    <recommendedName>
        <fullName evidence="4">Mammalian ependymin-related protein 1</fullName>
    </recommendedName>
</protein>
<dbReference type="GO" id="GO:0005576">
    <property type="term" value="C:extracellular region"/>
    <property type="evidence" value="ECO:0007669"/>
    <property type="project" value="InterPro"/>
</dbReference>